<proteinExistence type="predicted"/>
<dbReference type="PROSITE" id="PS51005">
    <property type="entry name" value="NAC"/>
    <property type="match status" value="1"/>
</dbReference>
<evidence type="ECO:0000256" key="1">
    <source>
        <dbReference type="ARBA" id="ARBA00023015"/>
    </source>
</evidence>
<evidence type="ECO:0000259" key="5">
    <source>
        <dbReference type="PROSITE" id="PS51005"/>
    </source>
</evidence>
<sequence>MARSSLFPGFRFHPTDVELVMFYLKRKLLGKKITVKAVAEVNIYDFSPWDLPDKSALKSGDLEWYFFCPNEKKYSSGCRSTRSTETGFWKATGKERQVNYNGRTVATIKTLVFHLGYSGKGQRTDWVMHEYKMKDAHLANAGIVQDMYVLCKVFEKSGSGPKNGACYGAPFNEEEWGDDLASSIDSNVAGLFGASDTMDNPQKDLVTMNMTEQDSSIVTVSSNQLSNILNDKKKGPAVINMTEPGSSPIVTFSADQPTNTVNEEECGYDVAGCINSEIVDGATNMMDNKQKGQATMNTAEPAATNMTEPGSSIVTFSADQPTKTLNDKQKGPAATIMAGPQTTHGDVLCIEDIDLPADDAVLSFDDDDVIFIEDVNVIMRRKQETEATNVERVKSMMPIKDDGAFDGLVNLIDLDDLNEIDFKADIDADTLDKILSLDDLDEHLGEFYVD</sequence>
<dbReference type="Proteomes" id="UP000326396">
    <property type="component" value="Linkage Group LG3"/>
</dbReference>
<dbReference type="AlphaFoldDB" id="A0A5N6N559"/>
<protein>
    <recommendedName>
        <fullName evidence="5">NAC domain-containing protein</fullName>
    </recommendedName>
</protein>
<dbReference type="SUPFAM" id="SSF101941">
    <property type="entry name" value="NAC domain"/>
    <property type="match status" value="1"/>
</dbReference>
<dbReference type="Gene3D" id="2.170.150.80">
    <property type="entry name" value="NAC domain"/>
    <property type="match status" value="1"/>
</dbReference>
<name>A0A5N6N559_9ASTR</name>
<reference evidence="6 7" key="1">
    <citation type="submission" date="2019-05" db="EMBL/GenBank/DDBJ databases">
        <title>Mikania micrantha, genome provides insights into the molecular mechanism of rapid growth.</title>
        <authorList>
            <person name="Liu B."/>
        </authorList>
    </citation>
    <scope>NUCLEOTIDE SEQUENCE [LARGE SCALE GENOMIC DNA]</scope>
    <source>
        <strain evidence="6">NLD-2019</strain>
        <tissue evidence="6">Leaf</tissue>
    </source>
</reference>
<accession>A0A5N6N559</accession>
<evidence type="ECO:0000256" key="2">
    <source>
        <dbReference type="ARBA" id="ARBA00023125"/>
    </source>
</evidence>
<dbReference type="PANTHER" id="PTHR31744:SF232">
    <property type="entry name" value="TRANSCRIPTION FACTOR NAM FAMILY"/>
    <property type="match status" value="1"/>
</dbReference>
<dbReference type="OrthoDB" id="1882472at2759"/>
<evidence type="ECO:0000256" key="3">
    <source>
        <dbReference type="ARBA" id="ARBA00023163"/>
    </source>
</evidence>
<keyword evidence="1" id="KW-0805">Transcription regulation</keyword>
<gene>
    <name evidence="6" type="ORF">E3N88_24998</name>
</gene>
<keyword evidence="4" id="KW-0539">Nucleus</keyword>
<dbReference type="EMBL" id="SZYD01000013">
    <property type="protein sequence ID" value="KAD4384830.1"/>
    <property type="molecule type" value="Genomic_DNA"/>
</dbReference>
<feature type="domain" description="NAC" evidence="5">
    <location>
        <begin position="6"/>
        <end position="156"/>
    </location>
</feature>
<organism evidence="6 7">
    <name type="scientific">Mikania micrantha</name>
    <name type="common">bitter vine</name>
    <dbReference type="NCBI Taxonomy" id="192012"/>
    <lineage>
        <taxon>Eukaryota</taxon>
        <taxon>Viridiplantae</taxon>
        <taxon>Streptophyta</taxon>
        <taxon>Embryophyta</taxon>
        <taxon>Tracheophyta</taxon>
        <taxon>Spermatophyta</taxon>
        <taxon>Magnoliopsida</taxon>
        <taxon>eudicotyledons</taxon>
        <taxon>Gunneridae</taxon>
        <taxon>Pentapetalae</taxon>
        <taxon>asterids</taxon>
        <taxon>campanulids</taxon>
        <taxon>Asterales</taxon>
        <taxon>Asteraceae</taxon>
        <taxon>Asteroideae</taxon>
        <taxon>Heliantheae alliance</taxon>
        <taxon>Eupatorieae</taxon>
        <taxon>Mikania</taxon>
    </lineage>
</organism>
<dbReference type="PANTHER" id="PTHR31744">
    <property type="entry name" value="PROTEIN CUP-SHAPED COTYLEDON 2-RELATED"/>
    <property type="match status" value="1"/>
</dbReference>
<keyword evidence="3" id="KW-0804">Transcription</keyword>
<dbReference type="GO" id="GO:0006355">
    <property type="term" value="P:regulation of DNA-templated transcription"/>
    <property type="evidence" value="ECO:0007669"/>
    <property type="project" value="InterPro"/>
</dbReference>
<comment type="caution">
    <text evidence="6">The sequence shown here is derived from an EMBL/GenBank/DDBJ whole genome shotgun (WGS) entry which is preliminary data.</text>
</comment>
<evidence type="ECO:0000313" key="6">
    <source>
        <dbReference type="EMBL" id="KAD4384830.1"/>
    </source>
</evidence>
<evidence type="ECO:0000256" key="4">
    <source>
        <dbReference type="ARBA" id="ARBA00023242"/>
    </source>
</evidence>
<keyword evidence="7" id="KW-1185">Reference proteome</keyword>
<dbReference type="InterPro" id="IPR036093">
    <property type="entry name" value="NAC_dom_sf"/>
</dbReference>
<keyword evidence="2" id="KW-0238">DNA-binding</keyword>
<dbReference type="Pfam" id="PF02365">
    <property type="entry name" value="NAM"/>
    <property type="match status" value="1"/>
</dbReference>
<evidence type="ECO:0000313" key="7">
    <source>
        <dbReference type="Proteomes" id="UP000326396"/>
    </source>
</evidence>
<dbReference type="GO" id="GO:0003677">
    <property type="term" value="F:DNA binding"/>
    <property type="evidence" value="ECO:0007669"/>
    <property type="project" value="UniProtKB-KW"/>
</dbReference>
<dbReference type="InterPro" id="IPR003441">
    <property type="entry name" value="NAC-dom"/>
</dbReference>